<feature type="region of interest" description="Disordered" evidence="1">
    <location>
        <begin position="70"/>
        <end position="90"/>
    </location>
</feature>
<keyword evidence="3" id="KW-1185">Reference proteome</keyword>
<accession>A0ABQ4Q8Y7</accession>
<sequence>MHALKNRAQDVAICGIVALFLCGVLAVSTTLIVNGRRDALDAASEQLSRTAATAETAVARGLLSAAACRRSPCRRDPPPAPCRPATPRAG</sequence>
<proteinExistence type="predicted"/>
<reference evidence="2 3" key="1">
    <citation type="journal article" date="2022" name="Int. J. Syst. Evol. Microbiol.">
        <title>Noviherbaspirillum aridicola sp. nov., isolated from an arid soil in Pakistan.</title>
        <authorList>
            <person name="Khan I.U."/>
            <person name="Saqib M."/>
            <person name="Amin A."/>
            <person name="Hussain F."/>
            <person name="Li L."/>
            <person name="Liu Y.H."/>
            <person name="Fang B.Z."/>
            <person name="Ahmed I."/>
            <person name="Li W.J."/>
        </authorList>
    </citation>
    <scope>NUCLEOTIDE SEQUENCE [LARGE SCALE GENOMIC DNA]</scope>
    <source>
        <strain evidence="2 3">NCCP-691</strain>
    </source>
</reference>
<gene>
    <name evidence="2" type="ORF">NCCP691_32990</name>
</gene>
<dbReference type="Proteomes" id="UP000887222">
    <property type="component" value="Unassembled WGS sequence"/>
</dbReference>
<evidence type="ECO:0000313" key="3">
    <source>
        <dbReference type="Proteomes" id="UP000887222"/>
    </source>
</evidence>
<evidence type="ECO:0000256" key="1">
    <source>
        <dbReference type="SAM" id="MobiDB-lite"/>
    </source>
</evidence>
<comment type="caution">
    <text evidence="2">The sequence shown here is derived from an EMBL/GenBank/DDBJ whole genome shotgun (WGS) entry which is preliminary data.</text>
</comment>
<dbReference type="RefSeq" id="WP_220809707.1">
    <property type="nucleotide sequence ID" value="NZ_BPMK01000016.1"/>
</dbReference>
<name>A0ABQ4Q8Y7_9BURK</name>
<evidence type="ECO:0000313" key="2">
    <source>
        <dbReference type="EMBL" id="GIZ53285.1"/>
    </source>
</evidence>
<organism evidence="2 3">
    <name type="scientific">Noviherbaspirillum aridicola</name>
    <dbReference type="NCBI Taxonomy" id="2849687"/>
    <lineage>
        <taxon>Bacteria</taxon>
        <taxon>Pseudomonadati</taxon>
        <taxon>Pseudomonadota</taxon>
        <taxon>Betaproteobacteria</taxon>
        <taxon>Burkholderiales</taxon>
        <taxon>Oxalobacteraceae</taxon>
        <taxon>Noviherbaspirillum</taxon>
    </lineage>
</organism>
<dbReference type="EMBL" id="BPMK01000016">
    <property type="protein sequence ID" value="GIZ53285.1"/>
    <property type="molecule type" value="Genomic_DNA"/>
</dbReference>
<protein>
    <submittedName>
        <fullName evidence="2">Uncharacterized protein</fullName>
    </submittedName>
</protein>